<name>A0ACC8XGA3_9FIRM</name>
<accession>A0ACC8XGA3</accession>
<organism evidence="1 2">
    <name type="scientific">Candidatus Epulonipiscium fishelsonii</name>
    <dbReference type="NCBI Taxonomy" id="77094"/>
    <lineage>
        <taxon>Bacteria</taxon>
        <taxon>Bacillati</taxon>
        <taxon>Bacillota</taxon>
        <taxon>Clostridia</taxon>
        <taxon>Lachnospirales</taxon>
        <taxon>Lachnospiraceae</taxon>
        <taxon>Candidatus Epulonipiscium</taxon>
    </lineage>
</organism>
<evidence type="ECO:0000313" key="1">
    <source>
        <dbReference type="EMBL" id="ONI42414.1"/>
    </source>
</evidence>
<sequence length="317" mass="37234">MSRNFIIFGKEFLIPSDRNNYICLSKEYTNLAREKQQKFNTYKLGSYSSNDLKRMYEYGCGLINEAVDQSIQILLSHKVYEIDSERFIKKYYKPYFNWDKYCLHMNDNNEFILSNENGLTQYKNIEFKKQMSESELSAKYLEELAEDLKNQELPIRDGNEISTILSIGIIENIENMKYALIDALKDTLDYEIECISDEDKDKARSLVNNFDEVDKNLEDKIILTLQLDPFNVDIYRYIINNNIGDHKDLASLVKYFDISLEDIVNKKLSTLIPSLILSEEKALDIKQEILNYMNMYNVKKSSVLDSINSILEKIYDI</sequence>
<reference evidence="1" key="1">
    <citation type="submission" date="2016-08" db="EMBL/GenBank/DDBJ databases">
        <authorList>
            <person name="Ngugi D.K."/>
            <person name="Miyake S."/>
            <person name="Stingl U."/>
        </authorList>
    </citation>
    <scope>NUCLEOTIDE SEQUENCE</scope>
    <source>
        <strain evidence="1">SCG-B11WGA-EpuloA1</strain>
    </source>
</reference>
<gene>
    <name evidence="1" type="ORF">AN396_01665</name>
</gene>
<dbReference type="EMBL" id="LJDB01000013">
    <property type="protein sequence ID" value="ONI42414.1"/>
    <property type="molecule type" value="Genomic_DNA"/>
</dbReference>
<comment type="caution">
    <text evidence="1">The sequence shown here is derived from an EMBL/GenBank/DDBJ whole genome shotgun (WGS) entry which is preliminary data.</text>
</comment>
<protein>
    <submittedName>
        <fullName evidence="1">Uncharacterized protein</fullName>
    </submittedName>
</protein>
<evidence type="ECO:0000313" key="2">
    <source>
        <dbReference type="Proteomes" id="UP000188605"/>
    </source>
</evidence>
<keyword evidence="2" id="KW-1185">Reference proteome</keyword>
<dbReference type="Proteomes" id="UP000188605">
    <property type="component" value="Unassembled WGS sequence"/>
</dbReference>
<proteinExistence type="predicted"/>